<dbReference type="Proteomes" id="UP000283895">
    <property type="component" value="Unassembled WGS sequence"/>
</dbReference>
<gene>
    <name evidence="1" type="ORF">VMCG_09001</name>
</gene>
<organism evidence="1 2">
    <name type="scientific">Cytospora schulzeri</name>
    <dbReference type="NCBI Taxonomy" id="448051"/>
    <lineage>
        <taxon>Eukaryota</taxon>
        <taxon>Fungi</taxon>
        <taxon>Dikarya</taxon>
        <taxon>Ascomycota</taxon>
        <taxon>Pezizomycotina</taxon>
        <taxon>Sordariomycetes</taxon>
        <taxon>Sordariomycetidae</taxon>
        <taxon>Diaporthales</taxon>
        <taxon>Cytosporaceae</taxon>
        <taxon>Cytospora</taxon>
    </lineage>
</organism>
<evidence type="ECO:0000313" key="2">
    <source>
        <dbReference type="Proteomes" id="UP000283895"/>
    </source>
</evidence>
<comment type="caution">
    <text evidence="1">The sequence shown here is derived from an EMBL/GenBank/DDBJ whole genome shotgun (WGS) entry which is preliminary data.</text>
</comment>
<protein>
    <submittedName>
        <fullName evidence="1">Uncharacterized protein</fullName>
    </submittedName>
</protein>
<proteinExistence type="predicted"/>
<name>A0A423VPP6_9PEZI</name>
<sequence>MATHPQGASPATSLTIRDSDLDHALSTLRTTPVAELCAIRTLHIILTESNLLHWHGSLWPGSHVVFDEDDLDEFARLYPAPASSSTAISPPSEAFRALLRFVAESFDLGELDLEVNAGDAAWSLFEDMAAGAYGGGRDEVDQNWRFVYKFYLDVGRALAEVFEGRELRVLGVKTSIWDGMEKPAVTAQVKLNMRFPQGDEKGVPQDDEWCELVEGDTITRMRLAQAMASLLREQLPLVLHDKSDGEDKAKLRVLDLGAVNGMFREEIRSAVCGHGDGLTRRINDHRGLRHPFPEAKASSDRDRPGMYNAYVVADITEYINAPLSDPTEATLFLQGFNVLASISALAFGI</sequence>
<dbReference type="OrthoDB" id="5231117at2759"/>
<keyword evidence="2" id="KW-1185">Reference proteome</keyword>
<accession>A0A423VPP6</accession>
<evidence type="ECO:0000313" key="1">
    <source>
        <dbReference type="EMBL" id="ROV92982.1"/>
    </source>
</evidence>
<reference evidence="1 2" key="1">
    <citation type="submission" date="2015-09" db="EMBL/GenBank/DDBJ databases">
        <title>Host preference determinants of Valsa canker pathogens revealed by comparative genomics.</title>
        <authorList>
            <person name="Yin Z."/>
            <person name="Huang L."/>
        </authorList>
    </citation>
    <scope>NUCLEOTIDE SEQUENCE [LARGE SCALE GENOMIC DNA]</scope>
    <source>
        <strain evidence="1 2">03-1</strain>
    </source>
</reference>
<dbReference type="EMBL" id="LKEA01000047">
    <property type="protein sequence ID" value="ROV92982.1"/>
    <property type="molecule type" value="Genomic_DNA"/>
</dbReference>
<dbReference type="AlphaFoldDB" id="A0A423VPP6"/>